<feature type="domain" description="C2H2-type" evidence="3">
    <location>
        <begin position="125"/>
        <end position="152"/>
    </location>
</feature>
<accession>A0A7J7IPM2</accession>
<keyword evidence="1" id="KW-0863">Zinc-finger</keyword>
<feature type="compositionally biased region" description="Basic residues" evidence="2">
    <location>
        <begin position="73"/>
        <end position="84"/>
    </location>
</feature>
<feature type="compositionally biased region" description="Basic and acidic residues" evidence="2">
    <location>
        <begin position="17"/>
        <end position="28"/>
    </location>
</feature>
<evidence type="ECO:0000256" key="1">
    <source>
        <dbReference type="PROSITE-ProRule" id="PRU00042"/>
    </source>
</evidence>
<feature type="region of interest" description="Disordered" evidence="2">
    <location>
        <begin position="1"/>
        <end position="33"/>
    </location>
</feature>
<dbReference type="GO" id="GO:0008270">
    <property type="term" value="F:zinc ion binding"/>
    <property type="evidence" value="ECO:0007669"/>
    <property type="project" value="UniProtKB-KW"/>
</dbReference>
<protein>
    <recommendedName>
        <fullName evidence="3">C2H2-type domain-containing protein</fullName>
    </recommendedName>
</protein>
<dbReference type="InterPro" id="IPR013087">
    <property type="entry name" value="Znf_C2H2_type"/>
</dbReference>
<keyword evidence="5" id="KW-1185">Reference proteome</keyword>
<keyword evidence="1" id="KW-0479">Metal-binding</keyword>
<evidence type="ECO:0000313" key="4">
    <source>
        <dbReference type="EMBL" id="KAF6004281.1"/>
    </source>
</evidence>
<dbReference type="EMBL" id="VWRR01000004">
    <property type="protein sequence ID" value="KAF6004281.1"/>
    <property type="molecule type" value="Genomic_DNA"/>
</dbReference>
<gene>
    <name evidence="4" type="ORF">F1559_004681</name>
</gene>
<evidence type="ECO:0000313" key="5">
    <source>
        <dbReference type="Proteomes" id="UP000530660"/>
    </source>
</evidence>
<dbReference type="AlphaFoldDB" id="A0A7J7IPM2"/>
<comment type="caution">
    <text evidence="4">The sequence shown here is derived from an EMBL/GenBank/DDBJ whole genome shotgun (WGS) entry which is preliminary data.</text>
</comment>
<name>A0A7J7IPM2_9RHOD</name>
<dbReference type="PROSITE" id="PS50157">
    <property type="entry name" value="ZINC_FINGER_C2H2_2"/>
    <property type="match status" value="1"/>
</dbReference>
<sequence length="255" mass="27659">MACRTSAIGEKATGPRFVEDSGSGHEDCAGPAPGLVSRKQVSDAIPESTFDIYNAAEALSQLRENSNLSANGRARRRGRPRRTFRSPTPYGPTGPNRRWKRFEAAPGLRLELTRTDLELGTGAGARCPLPCCGREFGSRQALAAHLRHFPSHRVFYNENVGHRYGNSRVRIRYISASEVQQASARAGTPFSGDECAKSDALPLSSEAQRLLEESPAQRATIPARVLGNLTNIAGHQVDSKKGRCLNLNAHDGPSQ</sequence>
<evidence type="ECO:0000259" key="3">
    <source>
        <dbReference type="PROSITE" id="PS50157"/>
    </source>
</evidence>
<dbReference type="Proteomes" id="UP000530660">
    <property type="component" value="Unassembled WGS sequence"/>
</dbReference>
<evidence type="ECO:0000256" key="2">
    <source>
        <dbReference type="SAM" id="MobiDB-lite"/>
    </source>
</evidence>
<proteinExistence type="predicted"/>
<reference evidence="4 5" key="1">
    <citation type="journal article" date="2020" name="J. Phycol.">
        <title>Comparative genome analysis reveals Cyanidiococcus gen. nov., a new extremophilic red algal genus sister to Cyanidioschyzon (Cyanidioschyzonaceae, Rhodophyta).</title>
        <authorList>
            <person name="Liu S.-L."/>
            <person name="Chiang Y.-R."/>
            <person name="Yoon H.S."/>
            <person name="Fu H.-Y."/>
        </authorList>
    </citation>
    <scope>NUCLEOTIDE SEQUENCE [LARGE SCALE GENOMIC DNA]</scope>
    <source>
        <strain evidence="4 5">THAL066</strain>
    </source>
</reference>
<keyword evidence="1" id="KW-0862">Zinc</keyword>
<feature type="region of interest" description="Disordered" evidence="2">
    <location>
        <begin position="64"/>
        <end position="97"/>
    </location>
</feature>
<organism evidence="4 5">
    <name type="scientific">Cyanidiococcus yangmingshanensis</name>
    <dbReference type="NCBI Taxonomy" id="2690220"/>
    <lineage>
        <taxon>Eukaryota</taxon>
        <taxon>Rhodophyta</taxon>
        <taxon>Bangiophyceae</taxon>
        <taxon>Cyanidiales</taxon>
        <taxon>Cyanidiaceae</taxon>
        <taxon>Cyanidiococcus</taxon>
    </lineage>
</organism>